<dbReference type="Pfam" id="PF09827">
    <property type="entry name" value="CRISPR_Cas2"/>
    <property type="match status" value="1"/>
</dbReference>
<keyword evidence="12" id="KW-1185">Reference proteome</keyword>
<comment type="function">
    <text evidence="9">CRISPR (clustered regularly interspaced short palindromic repeat), is an adaptive immune system that provides protection against mobile genetic elements (viruses, transposable elements and conjugative plasmids). CRISPR clusters contain sequences complementary to antecedent mobile elements and target invading nucleic acids. CRISPR clusters are transcribed and processed into CRISPR RNA (crRNA). Functions as a ssRNA-specific endoribonuclease. Involved in the integration of spacer DNA into the CRISPR cassette.</text>
</comment>
<keyword evidence="8 9" id="KW-0051">Antiviral defense</keyword>
<keyword evidence="3 9" id="KW-0540">Nuclease</keyword>
<evidence type="ECO:0000256" key="1">
    <source>
        <dbReference type="ARBA" id="ARBA00001946"/>
    </source>
</evidence>
<keyword evidence="5 9" id="KW-0255">Endonuclease</keyword>
<comment type="subunit">
    <text evidence="9">Homodimer, forms a heterotetramer with a Cas1 homodimer.</text>
</comment>
<dbReference type="HAMAP" id="MF_01471">
    <property type="entry name" value="Cas2"/>
    <property type="match status" value="1"/>
</dbReference>
<keyword evidence="4 9" id="KW-0479">Metal-binding</keyword>
<evidence type="ECO:0000256" key="3">
    <source>
        <dbReference type="ARBA" id="ARBA00022722"/>
    </source>
</evidence>
<gene>
    <name evidence="9" type="primary">cas2</name>
    <name evidence="11" type="ORF">GCM10022402_11100</name>
</gene>
<evidence type="ECO:0000256" key="4">
    <source>
        <dbReference type="ARBA" id="ARBA00022723"/>
    </source>
</evidence>
<dbReference type="EMBL" id="BAABDD010000004">
    <property type="protein sequence ID" value="GAA3732265.1"/>
    <property type="molecule type" value="Genomic_DNA"/>
</dbReference>
<evidence type="ECO:0000256" key="2">
    <source>
        <dbReference type="ARBA" id="ARBA00009959"/>
    </source>
</evidence>
<dbReference type="CDD" id="cd09725">
    <property type="entry name" value="Cas2_I_II_III"/>
    <property type="match status" value="1"/>
</dbReference>
<dbReference type="SUPFAM" id="SSF143430">
    <property type="entry name" value="TTP0101/SSO1404-like"/>
    <property type="match status" value="1"/>
</dbReference>
<reference evidence="12" key="1">
    <citation type="journal article" date="2019" name="Int. J. Syst. Evol. Microbiol.">
        <title>The Global Catalogue of Microorganisms (GCM) 10K type strain sequencing project: providing services to taxonomists for standard genome sequencing and annotation.</title>
        <authorList>
            <consortium name="The Broad Institute Genomics Platform"/>
            <consortium name="The Broad Institute Genome Sequencing Center for Infectious Disease"/>
            <person name="Wu L."/>
            <person name="Ma J."/>
        </authorList>
    </citation>
    <scope>NUCLEOTIDE SEQUENCE [LARGE SCALE GENOMIC DNA]</scope>
    <source>
        <strain evidence="12">JCM 17137</strain>
    </source>
</reference>
<comment type="caution">
    <text evidence="11">The sequence shown here is derived from an EMBL/GenBank/DDBJ whole genome shotgun (WGS) entry which is preliminary data.</text>
</comment>
<dbReference type="PANTHER" id="PTHR34405">
    <property type="entry name" value="CRISPR-ASSOCIATED ENDORIBONUCLEASE CAS2"/>
    <property type="match status" value="1"/>
</dbReference>
<dbReference type="EC" id="3.1.-.-" evidence="9"/>
<dbReference type="Proteomes" id="UP001500908">
    <property type="component" value="Unassembled WGS sequence"/>
</dbReference>
<feature type="binding site" evidence="9">
    <location>
        <position position="16"/>
    </location>
    <ligand>
        <name>Mg(2+)</name>
        <dbReference type="ChEBI" id="CHEBI:18420"/>
        <note>catalytic</note>
    </ligand>
</feature>
<evidence type="ECO:0000256" key="10">
    <source>
        <dbReference type="PIRNR" id="PIRNR032582"/>
    </source>
</evidence>
<evidence type="ECO:0000256" key="7">
    <source>
        <dbReference type="ARBA" id="ARBA00022842"/>
    </source>
</evidence>
<name>A0ABP7F6A6_9ACTN</name>
<evidence type="ECO:0000256" key="8">
    <source>
        <dbReference type="ARBA" id="ARBA00023118"/>
    </source>
</evidence>
<evidence type="ECO:0000256" key="6">
    <source>
        <dbReference type="ARBA" id="ARBA00022801"/>
    </source>
</evidence>
<comment type="similarity">
    <text evidence="2 9 10">Belongs to the CRISPR-associated endoribonuclease Cas2 protein family.</text>
</comment>
<evidence type="ECO:0000256" key="9">
    <source>
        <dbReference type="HAMAP-Rule" id="MF_01471"/>
    </source>
</evidence>
<dbReference type="PANTHER" id="PTHR34405:SF3">
    <property type="entry name" value="CRISPR-ASSOCIATED ENDORIBONUCLEASE CAS2 3"/>
    <property type="match status" value="1"/>
</dbReference>
<dbReference type="InterPro" id="IPR021127">
    <property type="entry name" value="CRISPR_associated_Cas2"/>
</dbReference>
<keyword evidence="6 9" id="KW-0378">Hydrolase</keyword>
<dbReference type="NCBIfam" id="TIGR01573">
    <property type="entry name" value="cas2"/>
    <property type="match status" value="1"/>
</dbReference>
<evidence type="ECO:0000256" key="5">
    <source>
        <dbReference type="ARBA" id="ARBA00022759"/>
    </source>
</evidence>
<dbReference type="Gene3D" id="3.30.70.240">
    <property type="match status" value="1"/>
</dbReference>
<keyword evidence="7 9" id="KW-0460">Magnesium</keyword>
<sequence length="100" mass="11853">MSQHPHRRWFYLVCYDIADNERRDDASELLSGYGPRVQYSVFEATVESPVAFERLQQALTDIIDPDEDQVRIYPLRVPDLAKITIIGNRRLEERNDFWII</sequence>
<dbReference type="InterPro" id="IPR019199">
    <property type="entry name" value="Virulence_VapD/CRISPR_Cas2"/>
</dbReference>
<dbReference type="RefSeq" id="WP_344967992.1">
    <property type="nucleotide sequence ID" value="NZ_BAABDD010000004.1"/>
</dbReference>
<protein>
    <recommendedName>
        <fullName evidence="9">CRISPR-associated endoribonuclease Cas2</fullName>
        <ecNumber evidence="9">3.1.-.-</ecNumber>
    </recommendedName>
</protein>
<accession>A0ABP7F6A6</accession>
<evidence type="ECO:0000313" key="11">
    <source>
        <dbReference type="EMBL" id="GAA3732265.1"/>
    </source>
</evidence>
<proteinExistence type="inferred from homology"/>
<dbReference type="PIRSF" id="PIRSF032582">
    <property type="entry name" value="Cas2"/>
    <property type="match status" value="1"/>
</dbReference>
<evidence type="ECO:0000313" key="12">
    <source>
        <dbReference type="Proteomes" id="UP001500908"/>
    </source>
</evidence>
<comment type="cofactor">
    <cofactor evidence="1 9">
        <name>Mg(2+)</name>
        <dbReference type="ChEBI" id="CHEBI:18420"/>
    </cofactor>
</comment>
<organism evidence="11 12">
    <name type="scientific">Salinactinospora qingdaonensis</name>
    <dbReference type="NCBI Taxonomy" id="702744"/>
    <lineage>
        <taxon>Bacteria</taxon>
        <taxon>Bacillati</taxon>
        <taxon>Actinomycetota</taxon>
        <taxon>Actinomycetes</taxon>
        <taxon>Streptosporangiales</taxon>
        <taxon>Nocardiopsidaceae</taxon>
        <taxon>Salinactinospora</taxon>
    </lineage>
</organism>